<protein>
    <submittedName>
        <fullName evidence="1">Uncharacterized protein</fullName>
    </submittedName>
</protein>
<organism evidence="1 2">
    <name type="scientific">Arcobacter cloacae</name>
    <dbReference type="NCBI Taxonomy" id="1054034"/>
    <lineage>
        <taxon>Bacteria</taxon>
        <taxon>Pseudomonadati</taxon>
        <taxon>Campylobacterota</taxon>
        <taxon>Epsilonproteobacteria</taxon>
        <taxon>Campylobacterales</taxon>
        <taxon>Arcobacteraceae</taxon>
        <taxon>Arcobacter</taxon>
    </lineage>
</organism>
<dbReference type="Proteomes" id="UP000290870">
    <property type="component" value="Unassembled WGS sequence"/>
</dbReference>
<gene>
    <name evidence="1" type="ORF">CRU90_03115</name>
</gene>
<comment type="caution">
    <text evidence="1">The sequence shown here is derived from an EMBL/GenBank/DDBJ whole genome shotgun (WGS) entry which is preliminary data.</text>
</comment>
<dbReference type="RefSeq" id="WP_128985821.1">
    <property type="nucleotide sequence ID" value="NZ_PDJZ01000003.1"/>
</dbReference>
<accession>A0A4Q0ZGH8</accession>
<proteinExistence type="predicted"/>
<sequence>MKLPEIEKVLFLEKISEKVGNYILVDYYLGKERVYIESSMKIKNKDGQECSGVQLLGNFDSNHYRRINNLDDPEYFI</sequence>
<dbReference type="EMBL" id="PDJZ01000003">
    <property type="protein sequence ID" value="RXJ84960.1"/>
    <property type="molecule type" value="Genomic_DNA"/>
</dbReference>
<reference evidence="1 2" key="1">
    <citation type="submission" date="2017-10" db="EMBL/GenBank/DDBJ databases">
        <title>Genomics of the genus Arcobacter.</title>
        <authorList>
            <person name="Perez-Cataluna A."/>
            <person name="Figueras M.J."/>
        </authorList>
    </citation>
    <scope>NUCLEOTIDE SEQUENCE [LARGE SCALE GENOMIC DNA]</scope>
    <source>
        <strain evidence="1 2">F26</strain>
    </source>
</reference>
<evidence type="ECO:0000313" key="2">
    <source>
        <dbReference type="Proteomes" id="UP000290870"/>
    </source>
</evidence>
<evidence type="ECO:0000313" key="1">
    <source>
        <dbReference type="EMBL" id="RXJ84960.1"/>
    </source>
</evidence>
<name>A0A4Q0ZGH8_9BACT</name>
<dbReference type="AlphaFoldDB" id="A0A4Q0ZGH8"/>